<dbReference type="GO" id="GO:0005737">
    <property type="term" value="C:cytoplasm"/>
    <property type="evidence" value="ECO:0007669"/>
    <property type="project" value="TreeGrafter"/>
</dbReference>
<dbReference type="GO" id="GO:0004305">
    <property type="term" value="F:ethanolamine kinase activity"/>
    <property type="evidence" value="ECO:0007669"/>
    <property type="project" value="TreeGrafter"/>
</dbReference>
<dbReference type="InterPro" id="IPR011009">
    <property type="entry name" value="Kinase-like_dom_sf"/>
</dbReference>
<dbReference type="AlphaFoldDB" id="A0A9Q0RI68"/>
<dbReference type="Gene3D" id="3.90.1200.10">
    <property type="match status" value="1"/>
</dbReference>
<comment type="caution">
    <text evidence="4">The sequence shown here is derived from an EMBL/GenBank/DDBJ whole genome shotgun (WGS) entry which is preliminary data.</text>
</comment>
<proteinExistence type="inferred from homology"/>
<reference evidence="4" key="1">
    <citation type="submission" date="2022-12" db="EMBL/GenBank/DDBJ databases">
        <title>Genome assemblies of Blomia tropicalis.</title>
        <authorList>
            <person name="Cui Y."/>
        </authorList>
    </citation>
    <scope>NUCLEOTIDE SEQUENCE</scope>
    <source>
        <tissue evidence="4">Adult mites</tissue>
    </source>
</reference>
<protein>
    <submittedName>
        <fullName evidence="4">Uncharacterized protein</fullName>
    </submittedName>
</protein>
<dbReference type="PANTHER" id="PTHR22603:SF93">
    <property type="entry name" value="RE24176P"/>
    <property type="match status" value="1"/>
</dbReference>
<keyword evidence="5" id="KW-1185">Reference proteome</keyword>
<sequence length="386" mass="44503">MAQNNNDTENSITELMDKFQNISQDELIRGNTPTGIEQRCLELCKSYIGGRWSLAKSVNDLKIERISGGFTNQLFHVQLDLKDNTEMVNVPVSVYGKNEPTDVAIKFYLEKHMKNYNPSDTERLNDTIILTIMSQLDLGPKIYGIFNDGFIQGFYKHEQFRAKHQQDPEMVRKLVRLSAQIANLDIPIYKEPNLLLKEIHSYLNEIYDQCRLNYWIEECNFKSLKSVDIRTEYENMMKMVDEMNIPNVFVHYDFRGSNLLVIDSSSSDGSCSKKILACDLEYCGYGSRMFDLACILFEWGKTDLLDVSVNIPSDEMIASIIQMYIEECDRLVPGYSQQIGNSLDEHVRQCKVMILVNQMFFTTLIAKQRESVIPSIPFDAKQQMAS</sequence>
<organism evidence="4 5">
    <name type="scientific">Blomia tropicalis</name>
    <name type="common">Mite</name>
    <dbReference type="NCBI Taxonomy" id="40697"/>
    <lineage>
        <taxon>Eukaryota</taxon>
        <taxon>Metazoa</taxon>
        <taxon>Ecdysozoa</taxon>
        <taxon>Arthropoda</taxon>
        <taxon>Chelicerata</taxon>
        <taxon>Arachnida</taxon>
        <taxon>Acari</taxon>
        <taxon>Acariformes</taxon>
        <taxon>Sarcoptiformes</taxon>
        <taxon>Astigmata</taxon>
        <taxon>Glycyphagoidea</taxon>
        <taxon>Echimyopodidae</taxon>
        <taxon>Blomia</taxon>
    </lineage>
</organism>
<dbReference type="GO" id="GO:0004103">
    <property type="term" value="F:choline kinase activity"/>
    <property type="evidence" value="ECO:0007669"/>
    <property type="project" value="TreeGrafter"/>
</dbReference>
<dbReference type="SUPFAM" id="SSF56112">
    <property type="entry name" value="Protein kinase-like (PK-like)"/>
    <property type="match status" value="1"/>
</dbReference>
<dbReference type="PANTHER" id="PTHR22603">
    <property type="entry name" value="CHOLINE/ETHANOALAMINE KINASE"/>
    <property type="match status" value="1"/>
</dbReference>
<accession>A0A9Q0RI68</accession>
<evidence type="ECO:0000313" key="4">
    <source>
        <dbReference type="EMBL" id="KAJ6215424.1"/>
    </source>
</evidence>
<evidence type="ECO:0000256" key="1">
    <source>
        <dbReference type="ARBA" id="ARBA00023209"/>
    </source>
</evidence>
<dbReference type="Pfam" id="PF01633">
    <property type="entry name" value="Choline_kinase"/>
    <property type="match status" value="1"/>
</dbReference>
<evidence type="ECO:0000313" key="5">
    <source>
        <dbReference type="Proteomes" id="UP001142055"/>
    </source>
</evidence>
<keyword evidence="2" id="KW-1208">Phospholipid metabolism</keyword>
<keyword evidence="1" id="KW-0594">Phospholipid biosynthesis</keyword>
<dbReference type="Proteomes" id="UP001142055">
    <property type="component" value="Chromosome 4"/>
</dbReference>
<evidence type="ECO:0000256" key="3">
    <source>
        <dbReference type="ARBA" id="ARBA00038211"/>
    </source>
</evidence>
<dbReference type="GO" id="GO:0006646">
    <property type="term" value="P:phosphatidylethanolamine biosynthetic process"/>
    <property type="evidence" value="ECO:0007669"/>
    <property type="project" value="TreeGrafter"/>
</dbReference>
<keyword evidence="1" id="KW-0444">Lipid biosynthesis</keyword>
<dbReference type="EMBL" id="JAPWDV010000004">
    <property type="protein sequence ID" value="KAJ6215424.1"/>
    <property type="molecule type" value="Genomic_DNA"/>
</dbReference>
<dbReference type="OMA" id="FGWAIND"/>
<evidence type="ECO:0000256" key="2">
    <source>
        <dbReference type="ARBA" id="ARBA00023264"/>
    </source>
</evidence>
<comment type="similarity">
    <text evidence="3">Belongs to the choline/ethanolamine kinase family.</text>
</comment>
<dbReference type="Gene3D" id="3.30.200.20">
    <property type="entry name" value="Phosphorylase Kinase, domain 1"/>
    <property type="match status" value="1"/>
</dbReference>
<name>A0A9Q0RI68_BLOTA</name>
<gene>
    <name evidence="4" type="ORF">RDWZM_009924</name>
</gene>
<keyword evidence="1" id="KW-0443">Lipid metabolism</keyword>